<accession>A0A2W0CC92</accession>
<dbReference type="OrthoDB" id="9946066at2"/>
<comment type="caution">
    <text evidence="1">The sequence shown here is derived from an EMBL/GenBank/DDBJ whole genome shotgun (WGS) entry which is preliminary data.</text>
</comment>
<dbReference type="RefSeq" id="WP_110820966.1">
    <property type="nucleotide sequence ID" value="NZ_PRLG01000020.1"/>
</dbReference>
<evidence type="ECO:0000313" key="2">
    <source>
        <dbReference type="Proteomes" id="UP000247459"/>
    </source>
</evidence>
<protein>
    <submittedName>
        <fullName evidence="1">Uncharacterized protein</fullName>
    </submittedName>
</protein>
<sequence length="126" mass="14543">MLNEKWIGEKDDTSGSYYERGTPELKIRKGGRTNAKKLYEFTSRFDETYYITDSEVIEHIESLLSSKSESRSAELIEYLYGLVIRQFGAIEFIVRVGHKIAEQRSEGYRLGKLAKQKEIIEALGIQ</sequence>
<reference evidence="1 2" key="1">
    <citation type="submission" date="2018-01" db="EMBL/GenBank/DDBJ databases">
        <title>Genome sequence of the PGP bacterium Paenibacillus illinoisensis E3.</title>
        <authorList>
            <person name="Rolli E."/>
            <person name="Marasco R."/>
            <person name="Bessem C."/>
            <person name="Michoud G."/>
            <person name="Gaiarsa S."/>
            <person name="Borin S."/>
            <person name="Daffonchio D."/>
        </authorList>
    </citation>
    <scope>NUCLEOTIDE SEQUENCE [LARGE SCALE GENOMIC DNA]</scope>
    <source>
        <strain evidence="1 2">E3</strain>
    </source>
</reference>
<dbReference type="EMBL" id="PRLG01000020">
    <property type="protein sequence ID" value="PYY28319.1"/>
    <property type="molecule type" value="Genomic_DNA"/>
</dbReference>
<dbReference type="Proteomes" id="UP000247459">
    <property type="component" value="Unassembled WGS sequence"/>
</dbReference>
<dbReference type="AlphaFoldDB" id="A0A2W0CC92"/>
<name>A0A2W0CC92_9BACL</name>
<gene>
    <name evidence="1" type="ORF">PIL02S_03470</name>
</gene>
<evidence type="ECO:0000313" key="1">
    <source>
        <dbReference type="EMBL" id="PYY28319.1"/>
    </source>
</evidence>
<proteinExistence type="predicted"/>
<organism evidence="1 2">
    <name type="scientific">Paenibacillus illinoisensis</name>
    <dbReference type="NCBI Taxonomy" id="59845"/>
    <lineage>
        <taxon>Bacteria</taxon>
        <taxon>Bacillati</taxon>
        <taxon>Bacillota</taxon>
        <taxon>Bacilli</taxon>
        <taxon>Bacillales</taxon>
        <taxon>Paenibacillaceae</taxon>
        <taxon>Paenibacillus</taxon>
    </lineage>
</organism>